<dbReference type="InterPro" id="IPR003594">
    <property type="entry name" value="HATPase_dom"/>
</dbReference>
<dbReference type="CDD" id="cd00082">
    <property type="entry name" value="HisKA"/>
    <property type="match status" value="1"/>
</dbReference>
<organism evidence="13 14">
    <name type="scientific">Amycolatopsis ultiminotia</name>
    <dbReference type="NCBI Taxonomy" id="543629"/>
    <lineage>
        <taxon>Bacteria</taxon>
        <taxon>Bacillati</taxon>
        <taxon>Actinomycetota</taxon>
        <taxon>Actinomycetes</taxon>
        <taxon>Pseudonocardiales</taxon>
        <taxon>Pseudonocardiaceae</taxon>
        <taxon>Amycolatopsis</taxon>
    </lineage>
</organism>
<dbReference type="EMBL" id="BAAAZN010000028">
    <property type="protein sequence ID" value="GAA3583437.1"/>
    <property type="molecule type" value="Genomic_DNA"/>
</dbReference>
<sequence length="422" mass="44790">MKQRTAAERLRGLRRLLTLVFTGINAIGLIALAWLLINDDDQQGARQLDADLQRVTAVVARLLQYDATNATLVTGFVSSDELNDQCPQFYVLPGASGRFPAYSSAQQCVQVDLPVLGGYADEAARTGRIEYGQFRDRDDRRLRMRAEPVRSKSGQFIGAVVAVTDAQPTYDDHLRYTLLVFGGCLVLIGGLGLAGHFIAGRAIRPAVTALEQQEVLLAETAHDLRTPVAALRALAETTLRHPEQTTELLPRTVGLAARMGGIIDSLLVRARLAAGVDELAIQPVWLDQLVTALVDDTPADGASVTVTAAPSLVHVDPGLVQRAIGNLLDNAVRYGRQPGQPAIVHITVAGGRVIVADHGPGVENAVADGTLDRFTSGSGSTGLGLSIVRWVAQAHGGALAVYNAEEGGAIFDLTLPADPGRT</sequence>
<feature type="domain" description="Histidine kinase" evidence="12">
    <location>
        <begin position="219"/>
        <end position="419"/>
    </location>
</feature>
<comment type="catalytic activity">
    <reaction evidence="1">
        <text>ATP + protein L-histidine = ADP + protein N-phospho-L-histidine.</text>
        <dbReference type="EC" id="2.7.13.3"/>
    </reaction>
</comment>
<feature type="transmembrane region" description="Helical" evidence="11">
    <location>
        <begin position="16"/>
        <end position="37"/>
    </location>
</feature>
<comment type="caution">
    <text evidence="13">The sequence shown here is derived from an EMBL/GenBank/DDBJ whole genome shotgun (WGS) entry which is preliminary data.</text>
</comment>
<evidence type="ECO:0000313" key="13">
    <source>
        <dbReference type="EMBL" id="GAA3583437.1"/>
    </source>
</evidence>
<keyword evidence="14" id="KW-1185">Reference proteome</keyword>
<evidence type="ECO:0000256" key="10">
    <source>
        <dbReference type="ARBA" id="ARBA00023136"/>
    </source>
</evidence>
<dbReference type="SMART" id="SM00387">
    <property type="entry name" value="HATPase_c"/>
    <property type="match status" value="1"/>
</dbReference>
<keyword evidence="10 11" id="KW-0472">Membrane</keyword>
<keyword evidence="9" id="KW-0902">Two-component regulatory system</keyword>
<accession>A0ABP6YH54</accession>
<dbReference type="InterPro" id="IPR005467">
    <property type="entry name" value="His_kinase_dom"/>
</dbReference>
<dbReference type="SMART" id="SM00388">
    <property type="entry name" value="HisKA"/>
    <property type="match status" value="1"/>
</dbReference>
<dbReference type="InterPro" id="IPR004358">
    <property type="entry name" value="Sig_transdc_His_kin-like_C"/>
</dbReference>
<dbReference type="InterPro" id="IPR003661">
    <property type="entry name" value="HisK_dim/P_dom"/>
</dbReference>
<dbReference type="Pfam" id="PF00512">
    <property type="entry name" value="HisKA"/>
    <property type="match status" value="1"/>
</dbReference>
<dbReference type="SUPFAM" id="SSF55874">
    <property type="entry name" value="ATPase domain of HSP90 chaperone/DNA topoisomerase II/histidine kinase"/>
    <property type="match status" value="1"/>
</dbReference>
<evidence type="ECO:0000256" key="6">
    <source>
        <dbReference type="ARBA" id="ARBA00022692"/>
    </source>
</evidence>
<reference evidence="14" key="1">
    <citation type="journal article" date="2019" name="Int. J. Syst. Evol. Microbiol.">
        <title>The Global Catalogue of Microorganisms (GCM) 10K type strain sequencing project: providing services to taxonomists for standard genome sequencing and annotation.</title>
        <authorList>
            <consortium name="The Broad Institute Genomics Platform"/>
            <consortium name="The Broad Institute Genome Sequencing Center for Infectious Disease"/>
            <person name="Wu L."/>
            <person name="Ma J."/>
        </authorList>
    </citation>
    <scope>NUCLEOTIDE SEQUENCE [LARGE SCALE GENOMIC DNA]</scope>
    <source>
        <strain evidence="14">JCM 16898</strain>
    </source>
</reference>
<name>A0ABP6YH54_9PSEU</name>
<keyword evidence="4" id="KW-0597">Phosphoprotein</keyword>
<evidence type="ECO:0000256" key="1">
    <source>
        <dbReference type="ARBA" id="ARBA00000085"/>
    </source>
</evidence>
<evidence type="ECO:0000256" key="7">
    <source>
        <dbReference type="ARBA" id="ARBA00022777"/>
    </source>
</evidence>
<proteinExistence type="predicted"/>
<evidence type="ECO:0000256" key="5">
    <source>
        <dbReference type="ARBA" id="ARBA00022679"/>
    </source>
</evidence>
<dbReference type="PANTHER" id="PTHR45436:SF5">
    <property type="entry name" value="SENSOR HISTIDINE KINASE TRCS"/>
    <property type="match status" value="1"/>
</dbReference>
<protein>
    <recommendedName>
        <fullName evidence="3">histidine kinase</fullName>
        <ecNumber evidence="3">2.7.13.3</ecNumber>
    </recommendedName>
</protein>
<dbReference type="CDD" id="cd00075">
    <property type="entry name" value="HATPase"/>
    <property type="match status" value="1"/>
</dbReference>
<dbReference type="Gene3D" id="1.10.287.130">
    <property type="match status" value="1"/>
</dbReference>
<dbReference type="PROSITE" id="PS50109">
    <property type="entry name" value="HIS_KIN"/>
    <property type="match status" value="1"/>
</dbReference>
<keyword evidence="7" id="KW-0418">Kinase</keyword>
<dbReference type="InterPro" id="IPR036890">
    <property type="entry name" value="HATPase_C_sf"/>
</dbReference>
<dbReference type="PRINTS" id="PR00344">
    <property type="entry name" value="BCTRLSENSOR"/>
</dbReference>
<evidence type="ECO:0000256" key="2">
    <source>
        <dbReference type="ARBA" id="ARBA00004236"/>
    </source>
</evidence>
<evidence type="ECO:0000313" key="14">
    <source>
        <dbReference type="Proteomes" id="UP001500689"/>
    </source>
</evidence>
<dbReference type="Pfam" id="PF02518">
    <property type="entry name" value="HATPase_c"/>
    <property type="match status" value="1"/>
</dbReference>
<keyword evidence="8 11" id="KW-1133">Transmembrane helix</keyword>
<dbReference type="Gene3D" id="3.30.565.10">
    <property type="entry name" value="Histidine kinase-like ATPase, C-terminal domain"/>
    <property type="match status" value="1"/>
</dbReference>
<keyword evidence="6 11" id="KW-0812">Transmembrane</keyword>
<dbReference type="PANTHER" id="PTHR45436">
    <property type="entry name" value="SENSOR HISTIDINE KINASE YKOH"/>
    <property type="match status" value="1"/>
</dbReference>
<dbReference type="InterPro" id="IPR036097">
    <property type="entry name" value="HisK_dim/P_sf"/>
</dbReference>
<dbReference type="RefSeq" id="WP_344868713.1">
    <property type="nucleotide sequence ID" value="NZ_BAAAZN010000028.1"/>
</dbReference>
<evidence type="ECO:0000256" key="3">
    <source>
        <dbReference type="ARBA" id="ARBA00012438"/>
    </source>
</evidence>
<feature type="transmembrane region" description="Helical" evidence="11">
    <location>
        <begin position="178"/>
        <end position="199"/>
    </location>
</feature>
<dbReference type="InterPro" id="IPR050428">
    <property type="entry name" value="TCS_sensor_his_kinase"/>
</dbReference>
<gene>
    <name evidence="13" type="ORF">GCM10022222_80260</name>
</gene>
<evidence type="ECO:0000256" key="8">
    <source>
        <dbReference type="ARBA" id="ARBA00022989"/>
    </source>
</evidence>
<dbReference type="Proteomes" id="UP001500689">
    <property type="component" value="Unassembled WGS sequence"/>
</dbReference>
<evidence type="ECO:0000259" key="12">
    <source>
        <dbReference type="PROSITE" id="PS50109"/>
    </source>
</evidence>
<dbReference type="SUPFAM" id="SSF47384">
    <property type="entry name" value="Homodimeric domain of signal transducing histidine kinase"/>
    <property type="match status" value="1"/>
</dbReference>
<evidence type="ECO:0000256" key="9">
    <source>
        <dbReference type="ARBA" id="ARBA00023012"/>
    </source>
</evidence>
<evidence type="ECO:0000256" key="11">
    <source>
        <dbReference type="SAM" id="Phobius"/>
    </source>
</evidence>
<comment type="subcellular location">
    <subcellularLocation>
        <location evidence="2">Cell membrane</location>
    </subcellularLocation>
</comment>
<keyword evidence="5" id="KW-0808">Transferase</keyword>
<evidence type="ECO:0000256" key="4">
    <source>
        <dbReference type="ARBA" id="ARBA00022553"/>
    </source>
</evidence>
<dbReference type="EC" id="2.7.13.3" evidence="3"/>